<dbReference type="EMBL" id="LAZR01051604">
    <property type="protein sequence ID" value="KKK84802.1"/>
    <property type="molecule type" value="Genomic_DNA"/>
</dbReference>
<protein>
    <submittedName>
        <fullName evidence="1">Uncharacterized protein</fullName>
    </submittedName>
</protein>
<comment type="caution">
    <text evidence="1">The sequence shown here is derived from an EMBL/GenBank/DDBJ whole genome shotgun (WGS) entry which is preliminary data.</text>
</comment>
<organism evidence="1">
    <name type="scientific">marine sediment metagenome</name>
    <dbReference type="NCBI Taxonomy" id="412755"/>
    <lineage>
        <taxon>unclassified sequences</taxon>
        <taxon>metagenomes</taxon>
        <taxon>ecological metagenomes</taxon>
    </lineage>
</organism>
<accession>A0A0F8YTM7</accession>
<proteinExistence type="predicted"/>
<dbReference type="AlphaFoldDB" id="A0A0F8YTM7"/>
<feature type="non-terminal residue" evidence="1">
    <location>
        <position position="1"/>
    </location>
</feature>
<evidence type="ECO:0000313" key="1">
    <source>
        <dbReference type="EMBL" id="KKK84802.1"/>
    </source>
</evidence>
<reference evidence="1" key="1">
    <citation type="journal article" date="2015" name="Nature">
        <title>Complex archaea that bridge the gap between prokaryotes and eukaryotes.</title>
        <authorList>
            <person name="Spang A."/>
            <person name="Saw J.H."/>
            <person name="Jorgensen S.L."/>
            <person name="Zaremba-Niedzwiedzka K."/>
            <person name="Martijn J."/>
            <person name="Lind A.E."/>
            <person name="van Eijk R."/>
            <person name="Schleper C."/>
            <person name="Guy L."/>
            <person name="Ettema T.J."/>
        </authorList>
    </citation>
    <scope>NUCLEOTIDE SEQUENCE</scope>
</reference>
<sequence>ARCFKGECNAPLICQKEDSGSIEFDVKKKIAKNEFCLKCIDCKTEITLEIELECLEHHKQTFNLNNNLSYIFNLDFKVKLNRILEVLDIPFQINNDKEVFYINQNKINRVENEDKIIYNWEELPSFKEILKLKDLHPTVKKSSGNAYNSIF</sequence>
<name>A0A0F8YTM7_9ZZZZ</name>
<gene>
    <name evidence="1" type="ORF">LCGC14_2779650</name>
</gene>